<comment type="caution">
    <text evidence="1">The sequence shown here is derived from an EMBL/GenBank/DDBJ whole genome shotgun (WGS) entry which is preliminary data.</text>
</comment>
<dbReference type="Proteomes" id="UP001203423">
    <property type="component" value="Unassembled WGS sequence"/>
</dbReference>
<organism evidence="1 2">
    <name type="scientific">Shewanella surugensis</name>
    <dbReference type="NCBI Taxonomy" id="212020"/>
    <lineage>
        <taxon>Bacteria</taxon>
        <taxon>Pseudomonadati</taxon>
        <taxon>Pseudomonadota</taxon>
        <taxon>Gammaproteobacteria</taxon>
        <taxon>Alteromonadales</taxon>
        <taxon>Shewanellaceae</taxon>
        <taxon>Shewanella</taxon>
    </lineage>
</organism>
<keyword evidence="2" id="KW-1185">Reference proteome</keyword>
<reference evidence="1 2" key="1">
    <citation type="submission" date="2022-01" db="EMBL/GenBank/DDBJ databases">
        <title>Whole genome-based taxonomy of the Shewanellaceae.</title>
        <authorList>
            <person name="Martin-Rodriguez A.J."/>
        </authorList>
    </citation>
    <scope>NUCLEOTIDE SEQUENCE [LARGE SCALE GENOMIC DNA]</scope>
    <source>
        <strain evidence="1 2">DSM 17177</strain>
    </source>
</reference>
<protein>
    <submittedName>
        <fullName evidence="1">Uncharacterized protein</fullName>
    </submittedName>
</protein>
<sequence length="72" mass="8099">MSKQIIKVVEALNKAGKSLSGQQLLTAAGYPNDSSIEQLDQFFLDIRNALTQDKTITKLERNDEGQDWFTLI</sequence>
<name>A0ABT0LGI5_9GAMM</name>
<proteinExistence type="predicted"/>
<evidence type="ECO:0000313" key="2">
    <source>
        <dbReference type="Proteomes" id="UP001203423"/>
    </source>
</evidence>
<accession>A0ABT0LGI5</accession>
<gene>
    <name evidence="1" type="ORF">L2764_19740</name>
</gene>
<evidence type="ECO:0000313" key="1">
    <source>
        <dbReference type="EMBL" id="MCL1126654.1"/>
    </source>
</evidence>
<dbReference type="EMBL" id="JAKIKS010000100">
    <property type="protein sequence ID" value="MCL1126654.1"/>
    <property type="molecule type" value="Genomic_DNA"/>
</dbReference>
<dbReference type="RefSeq" id="WP_248942069.1">
    <property type="nucleotide sequence ID" value="NZ_JAKIKS010000100.1"/>
</dbReference>